<evidence type="ECO:0000313" key="2">
    <source>
        <dbReference type="WBParaSite" id="nRc.2.0.1.t43098-RA"/>
    </source>
</evidence>
<name>A0A915L009_ROMCU</name>
<evidence type="ECO:0000313" key="1">
    <source>
        <dbReference type="Proteomes" id="UP000887565"/>
    </source>
</evidence>
<sequence length="164" mass="18504">MDQFDTEQQLATDEDAIAARHVEVEILFQNPFDIVNLFLVEQSARRLNLSVSLAISLISTCTWDYLAGHDDFNTSDLLRMSLSQNNYPVISLKASLIIEFLDLVLIDYRNSVYCMNPGVFAHFESAAIMGVFRCTLIFHRPGQKLIKLSDNGLKIGFFVVPGKL</sequence>
<accession>A0A915L009</accession>
<dbReference type="WBParaSite" id="nRc.2.0.1.t43098-RA">
    <property type="protein sequence ID" value="nRc.2.0.1.t43098-RA"/>
    <property type="gene ID" value="nRc.2.0.1.g43098"/>
</dbReference>
<reference evidence="2" key="1">
    <citation type="submission" date="2022-11" db="UniProtKB">
        <authorList>
            <consortium name="WormBaseParasite"/>
        </authorList>
    </citation>
    <scope>IDENTIFICATION</scope>
</reference>
<proteinExistence type="predicted"/>
<keyword evidence="1" id="KW-1185">Reference proteome</keyword>
<organism evidence="1 2">
    <name type="scientific">Romanomermis culicivorax</name>
    <name type="common">Nematode worm</name>
    <dbReference type="NCBI Taxonomy" id="13658"/>
    <lineage>
        <taxon>Eukaryota</taxon>
        <taxon>Metazoa</taxon>
        <taxon>Ecdysozoa</taxon>
        <taxon>Nematoda</taxon>
        <taxon>Enoplea</taxon>
        <taxon>Dorylaimia</taxon>
        <taxon>Mermithida</taxon>
        <taxon>Mermithoidea</taxon>
        <taxon>Mermithidae</taxon>
        <taxon>Romanomermis</taxon>
    </lineage>
</organism>
<protein>
    <submittedName>
        <fullName evidence="2">Uncharacterized protein</fullName>
    </submittedName>
</protein>
<dbReference type="Proteomes" id="UP000887565">
    <property type="component" value="Unplaced"/>
</dbReference>
<dbReference type="AlphaFoldDB" id="A0A915L009"/>